<keyword evidence="2" id="KW-1003">Cell membrane</keyword>
<dbReference type="Proteomes" id="UP000005143">
    <property type="component" value="Unassembled WGS sequence"/>
</dbReference>
<dbReference type="InterPro" id="IPR005538">
    <property type="entry name" value="LrgA/CidA"/>
</dbReference>
<comment type="caution">
    <text evidence="7">The sequence shown here is derived from an EMBL/GenBank/DDBJ whole genome shotgun (WGS) entry which is preliminary data.</text>
</comment>
<sequence>MRAARILVGIAWLWLFLAIGNRLHAWLGLPIPGSVVGMLLLWAALETGVVRLAWLDDGARSLLAILGLLFVPAGVGVVEYLDAGTVWLPAILILVGGTLLTLTVTGHVAQRAIDDRG</sequence>
<evidence type="ECO:0000256" key="4">
    <source>
        <dbReference type="ARBA" id="ARBA00022989"/>
    </source>
</evidence>
<organism evidence="7 8">
    <name type="scientific">Patulibacter medicamentivorans</name>
    <dbReference type="NCBI Taxonomy" id="1097667"/>
    <lineage>
        <taxon>Bacteria</taxon>
        <taxon>Bacillati</taxon>
        <taxon>Actinomycetota</taxon>
        <taxon>Thermoleophilia</taxon>
        <taxon>Solirubrobacterales</taxon>
        <taxon>Patulibacteraceae</taxon>
        <taxon>Patulibacter</taxon>
    </lineage>
</organism>
<keyword evidence="5 6" id="KW-0472">Membrane</keyword>
<evidence type="ECO:0000256" key="3">
    <source>
        <dbReference type="ARBA" id="ARBA00022692"/>
    </source>
</evidence>
<dbReference type="PATRIC" id="fig|1097667.3.peg.3386"/>
<evidence type="ECO:0000256" key="6">
    <source>
        <dbReference type="SAM" id="Phobius"/>
    </source>
</evidence>
<dbReference type="PANTHER" id="PTHR33931">
    <property type="entry name" value="HOLIN-LIKE PROTEIN CIDA-RELATED"/>
    <property type="match status" value="1"/>
</dbReference>
<keyword evidence="4 6" id="KW-1133">Transmembrane helix</keyword>
<keyword evidence="3 6" id="KW-0812">Transmembrane</keyword>
<dbReference type="AlphaFoldDB" id="H0E998"/>
<evidence type="ECO:0000313" key="8">
    <source>
        <dbReference type="Proteomes" id="UP000005143"/>
    </source>
</evidence>
<reference evidence="7 8" key="1">
    <citation type="journal article" date="2013" name="Biodegradation">
        <title>Quantitative proteomic analysis of ibuprofen-degrading Patulibacter sp. strain I11.</title>
        <authorList>
            <person name="Almeida B."/>
            <person name="Kjeldal H."/>
            <person name="Lolas I."/>
            <person name="Knudsen A.D."/>
            <person name="Carvalho G."/>
            <person name="Nielsen K.L."/>
            <person name="Barreto Crespo M.T."/>
            <person name="Stensballe A."/>
            <person name="Nielsen J.L."/>
        </authorList>
    </citation>
    <scope>NUCLEOTIDE SEQUENCE [LARGE SCALE GENOMIC DNA]</scope>
    <source>
        <strain evidence="7 8">I11</strain>
    </source>
</reference>
<proteinExistence type="predicted"/>
<dbReference type="PANTHER" id="PTHR33931:SF2">
    <property type="entry name" value="HOLIN-LIKE PROTEIN CIDA"/>
    <property type="match status" value="1"/>
</dbReference>
<dbReference type="GO" id="GO:0005886">
    <property type="term" value="C:plasma membrane"/>
    <property type="evidence" value="ECO:0007669"/>
    <property type="project" value="UniProtKB-SubCell"/>
</dbReference>
<evidence type="ECO:0000256" key="5">
    <source>
        <dbReference type="ARBA" id="ARBA00023136"/>
    </source>
</evidence>
<dbReference type="RefSeq" id="WP_007577491.1">
    <property type="nucleotide sequence ID" value="NZ_AGUD01000255.1"/>
</dbReference>
<feature type="transmembrane region" description="Helical" evidence="6">
    <location>
        <begin position="87"/>
        <end position="109"/>
    </location>
</feature>
<name>H0E998_9ACTN</name>
<keyword evidence="8" id="KW-1185">Reference proteome</keyword>
<evidence type="ECO:0000256" key="1">
    <source>
        <dbReference type="ARBA" id="ARBA00004651"/>
    </source>
</evidence>
<gene>
    <name evidence="7" type="ORF">PAI11_34150</name>
</gene>
<dbReference type="Pfam" id="PF03788">
    <property type="entry name" value="LrgA"/>
    <property type="match status" value="1"/>
</dbReference>
<dbReference type="OrthoDB" id="3176438at2"/>
<dbReference type="EMBL" id="AGUD01000255">
    <property type="protein sequence ID" value="EHN09737.1"/>
    <property type="molecule type" value="Genomic_DNA"/>
</dbReference>
<accession>H0E998</accession>
<evidence type="ECO:0000313" key="7">
    <source>
        <dbReference type="EMBL" id="EHN09737.1"/>
    </source>
</evidence>
<feature type="transmembrane region" description="Helical" evidence="6">
    <location>
        <begin position="35"/>
        <end position="54"/>
    </location>
</feature>
<feature type="transmembrane region" description="Helical" evidence="6">
    <location>
        <begin position="61"/>
        <end position="81"/>
    </location>
</feature>
<comment type="subcellular location">
    <subcellularLocation>
        <location evidence="1">Cell membrane</location>
        <topology evidence="1">Multi-pass membrane protein</topology>
    </subcellularLocation>
</comment>
<evidence type="ECO:0000256" key="2">
    <source>
        <dbReference type="ARBA" id="ARBA00022475"/>
    </source>
</evidence>
<protein>
    <submittedName>
        <fullName evidence="7">Antiholin-like protein LrgA</fullName>
    </submittedName>
</protein>